<comment type="catalytic activity">
    <reaction evidence="1">
        <text>Hydrolysis of terminal non-reducing beta-D-galactose residues in beta-D-galactosides.</text>
        <dbReference type="EC" id="3.2.1.23"/>
    </reaction>
</comment>
<evidence type="ECO:0000256" key="7">
    <source>
        <dbReference type="ARBA" id="ARBA00023295"/>
    </source>
</evidence>
<feature type="domain" description="Glycoside hydrolase family 42 N-terminal" evidence="9">
    <location>
        <begin position="52"/>
        <end position="413"/>
    </location>
</feature>
<dbReference type="KEGG" id="dtx:ATSB10_17790"/>
<dbReference type="InterPro" id="IPR013780">
    <property type="entry name" value="Glyco_hydro_b"/>
</dbReference>
<dbReference type="STRING" id="445710.ATSB10_17790"/>
<comment type="similarity">
    <text evidence="2">Belongs to the glycosyl hydrolase 42 family.</text>
</comment>
<keyword evidence="8" id="KW-0732">Signal</keyword>
<keyword evidence="4" id="KW-0479">Metal-binding</keyword>
<dbReference type="Pfam" id="PF08532">
    <property type="entry name" value="Glyco_hydro_42M"/>
    <property type="match status" value="1"/>
</dbReference>
<dbReference type="Gene3D" id="3.20.20.80">
    <property type="entry name" value="Glycosidases"/>
    <property type="match status" value="1"/>
</dbReference>
<dbReference type="InterPro" id="IPR013738">
    <property type="entry name" value="Beta_galactosidase_Trimer"/>
</dbReference>
<keyword evidence="6" id="KW-0862">Zinc</keyword>
<dbReference type="InterPro" id="IPR017853">
    <property type="entry name" value="GH"/>
</dbReference>
<sequence>MNLKRHATDQAAKIAIALALGAGFASVQPAQAQSPAGHADPTGEGQLFVGTCYQPIDRSPAQIRHDIAIMKQAGFTMVRMGDLSWDSFEPREGQFEFAWFDAILAQMHAAGIKVILDIPGLPAPVWLHRKYPGVDIVNQDGVRLHPATRYWDDISDPDYRRLVRQLAEKMLARYAHNPAVVAVGYDNEVGSSPMSYSEGDRARFVAWLKQRYGTIAALNKAWATQRWSRRINDWSQVELPYGEGPGPNERNLDLHRFWSDMTIADLGDLDDVRKHVAPDLPAVSNLWPNAPAKGFDYLRSWNRYSTYGAEGFYPDTRDPLGAAFDVMMIKAGHRTPVWFNEFTAGGGGDYGVPGRSRMWAYFGLLHYAQTFLAWTFNSHIGGEEQSLFGLLDHDGRPSWKVGEFARIAKEFKQLQTMGFPRRRQPQVAIEDSYETAWITNPPPGPNTMRQYFTDNYSDQLKAAFQPFFKDNIDVAVIDIAHDPIDNYKLVLLPATYVMDEPTANAIRRYVAQGGTVVMTGYSAKVDGTGKWFETPLPGRLADVFGLRTDPFYRSKQPITLSFEGKELTGSAGYYEVLEPGTASVLASFGNTPQKSPAITLNHFGKGEAIYLATASQAAFLGPLVRSLYAKLAIERGPVTPDGVIARVVNGRTVYVNTTDTPVTVSFDGRKRDVLTDRSHDGTLDLPGYGVAVLQ</sequence>
<accession>A0A160N0D4</accession>
<dbReference type="GO" id="GO:0005975">
    <property type="term" value="P:carbohydrate metabolic process"/>
    <property type="evidence" value="ECO:0007669"/>
    <property type="project" value="InterPro"/>
</dbReference>
<dbReference type="InterPro" id="IPR029062">
    <property type="entry name" value="Class_I_gatase-like"/>
</dbReference>
<reference evidence="11 12" key="1">
    <citation type="submission" date="2016-02" db="EMBL/GenBank/DDBJ databases">
        <title>Complete genome sequencing and analysis of ATSB10, Dyella thiooxydans isolated from rhizosphere soil of sunflower (Helianthus annuus L.).</title>
        <authorList>
            <person name="Lee Y."/>
            <person name="Hwangbo K."/>
            <person name="Chung H."/>
            <person name="Yoo J."/>
            <person name="Kim K.Y."/>
            <person name="Sa T.M."/>
            <person name="Um Y."/>
            <person name="Madhaiyan M."/>
        </authorList>
    </citation>
    <scope>NUCLEOTIDE SEQUENCE [LARGE SCALE GENOMIC DNA]</scope>
    <source>
        <strain evidence="11 12">ATSB10</strain>
    </source>
</reference>
<dbReference type="RefSeq" id="WP_063672143.1">
    <property type="nucleotide sequence ID" value="NZ_CP014841.1"/>
</dbReference>
<dbReference type="GO" id="GO:0009341">
    <property type="term" value="C:beta-galactosidase complex"/>
    <property type="evidence" value="ECO:0007669"/>
    <property type="project" value="InterPro"/>
</dbReference>
<dbReference type="Gene3D" id="3.40.50.880">
    <property type="match status" value="1"/>
</dbReference>
<dbReference type="SUPFAM" id="SSF52317">
    <property type="entry name" value="Class I glutamine amidotransferase-like"/>
    <property type="match status" value="1"/>
</dbReference>
<dbReference type="PANTHER" id="PTHR36447">
    <property type="entry name" value="BETA-GALACTOSIDASE GANA"/>
    <property type="match status" value="1"/>
</dbReference>
<dbReference type="EMBL" id="CP014841">
    <property type="protein sequence ID" value="AND69233.1"/>
    <property type="molecule type" value="Genomic_DNA"/>
</dbReference>
<keyword evidence="12" id="KW-1185">Reference proteome</keyword>
<keyword evidence="7" id="KW-0326">Glycosidase</keyword>
<evidence type="ECO:0000256" key="4">
    <source>
        <dbReference type="ARBA" id="ARBA00022723"/>
    </source>
</evidence>
<dbReference type="CDD" id="cd03143">
    <property type="entry name" value="A4_beta-galactosidase_middle_domain"/>
    <property type="match status" value="1"/>
</dbReference>
<gene>
    <name evidence="11" type="ORF">ATSB10_17790</name>
</gene>
<dbReference type="InterPro" id="IPR013529">
    <property type="entry name" value="Glyco_hydro_42_N"/>
</dbReference>
<evidence type="ECO:0000256" key="1">
    <source>
        <dbReference type="ARBA" id="ARBA00001412"/>
    </source>
</evidence>
<dbReference type="PANTHER" id="PTHR36447:SF2">
    <property type="entry name" value="BETA-GALACTOSIDASE YESZ"/>
    <property type="match status" value="1"/>
</dbReference>
<dbReference type="EC" id="3.2.1.23" evidence="3"/>
<evidence type="ECO:0000259" key="9">
    <source>
        <dbReference type="Pfam" id="PF02449"/>
    </source>
</evidence>
<evidence type="ECO:0000313" key="12">
    <source>
        <dbReference type="Proteomes" id="UP000077255"/>
    </source>
</evidence>
<evidence type="ECO:0000313" key="11">
    <source>
        <dbReference type="EMBL" id="AND69233.1"/>
    </source>
</evidence>
<evidence type="ECO:0000256" key="8">
    <source>
        <dbReference type="SAM" id="SignalP"/>
    </source>
</evidence>
<dbReference type="PATRIC" id="fig|445710.3.peg.1776"/>
<keyword evidence="5" id="KW-0378">Hydrolase</keyword>
<organism evidence="11 12">
    <name type="scientific">Dyella thiooxydans</name>
    <dbReference type="NCBI Taxonomy" id="445710"/>
    <lineage>
        <taxon>Bacteria</taxon>
        <taxon>Pseudomonadati</taxon>
        <taxon>Pseudomonadota</taxon>
        <taxon>Gammaproteobacteria</taxon>
        <taxon>Lysobacterales</taxon>
        <taxon>Rhodanobacteraceae</taxon>
        <taxon>Dyella</taxon>
    </lineage>
</organism>
<dbReference type="Gene3D" id="2.60.40.1180">
    <property type="entry name" value="Golgi alpha-mannosidase II"/>
    <property type="match status" value="1"/>
</dbReference>
<evidence type="ECO:0000256" key="2">
    <source>
        <dbReference type="ARBA" id="ARBA00005940"/>
    </source>
</evidence>
<feature type="signal peptide" evidence="8">
    <location>
        <begin position="1"/>
        <end position="32"/>
    </location>
</feature>
<dbReference type="SUPFAM" id="SSF51445">
    <property type="entry name" value="(Trans)glycosidases"/>
    <property type="match status" value="1"/>
</dbReference>
<evidence type="ECO:0000256" key="5">
    <source>
        <dbReference type="ARBA" id="ARBA00022801"/>
    </source>
</evidence>
<dbReference type="GO" id="GO:0046872">
    <property type="term" value="F:metal ion binding"/>
    <property type="evidence" value="ECO:0007669"/>
    <property type="project" value="UniProtKB-KW"/>
</dbReference>
<dbReference type="InterPro" id="IPR003476">
    <property type="entry name" value="Glyco_hydro_42"/>
</dbReference>
<dbReference type="Pfam" id="PF02449">
    <property type="entry name" value="Glyco_hydro_42"/>
    <property type="match status" value="1"/>
</dbReference>
<dbReference type="Proteomes" id="UP000077255">
    <property type="component" value="Chromosome"/>
</dbReference>
<dbReference type="AlphaFoldDB" id="A0A160N0D4"/>
<evidence type="ECO:0000259" key="10">
    <source>
        <dbReference type="Pfam" id="PF08532"/>
    </source>
</evidence>
<feature type="domain" description="Beta-galactosidase trimerisation" evidence="10">
    <location>
        <begin position="426"/>
        <end position="633"/>
    </location>
</feature>
<feature type="chain" id="PRO_5007818506" description="beta-galactosidase" evidence="8">
    <location>
        <begin position="33"/>
        <end position="694"/>
    </location>
</feature>
<protein>
    <recommendedName>
        <fullName evidence="3">beta-galactosidase</fullName>
        <ecNumber evidence="3">3.2.1.23</ecNumber>
    </recommendedName>
</protein>
<dbReference type="OrthoDB" id="9800974at2"/>
<evidence type="ECO:0000256" key="3">
    <source>
        <dbReference type="ARBA" id="ARBA00012756"/>
    </source>
</evidence>
<dbReference type="GO" id="GO:0004565">
    <property type="term" value="F:beta-galactosidase activity"/>
    <property type="evidence" value="ECO:0007669"/>
    <property type="project" value="UniProtKB-EC"/>
</dbReference>
<name>A0A160N0D4_9GAMM</name>
<evidence type="ECO:0000256" key="6">
    <source>
        <dbReference type="ARBA" id="ARBA00022833"/>
    </source>
</evidence>
<proteinExistence type="inferred from homology"/>